<reference evidence="2 3" key="1">
    <citation type="submission" date="2018-07" db="EMBL/GenBank/DDBJ databases">
        <title>Genome sequence of Nitratireductor thuwali#1536.</title>
        <authorList>
            <person name="Michoud G."/>
            <person name="Merlino G."/>
            <person name="Sefrji F.O."/>
            <person name="Daffonchio D."/>
        </authorList>
    </citation>
    <scope>NUCLEOTIDE SEQUENCE [LARGE SCALE GENOMIC DNA]</scope>
    <source>
        <strain evidence="3">Nit1536</strain>
    </source>
</reference>
<dbReference type="Pfam" id="PF08592">
    <property type="entry name" value="Anthrone_oxy"/>
    <property type="match status" value="1"/>
</dbReference>
<dbReference type="RefSeq" id="WP_338528153.1">
    <property type="nucleotide sequence ID" value="NZ_CP030941.1"/>
</dbReference>
<dbReference type="Proteomes" id="UP001342418">
    <property type="component" value="Chromosome"/>
</dbReference>
<sequence length="162" mass="17238">MQTLITALLWFSAIGCGLIAGLYFAFSTFIMTALDRIGHAQGAAAMNSINSTILGSLFMPLFFGTTAAAALLALLGLVRWSEPGAMVMLAGGLVYVVGMFLCTVVYNVPLNNELARVGSGAADAWARYLKDWTFWNHVRTVASTAAMALFIVALLARHSTSP</sequence>
<organism evidence="2 3">
    <name type="scientific">Nitratireductor thuwali</name>
    <dbReference type="NCBI Taxonomy" id="2267699"/>
    <lineage>
        <taxon>Bacteria</taxon>
        <taxon>Pseudomonadati</taxon>
        <taxon>Pseudomonadota</taxon>
        <taxon>Alphaproteobacteria</taxon>
        <taxon>Hyphomicrobiales</taxon>
        <taxon>Phyllobacteriaceae</taxon>
        <taxon>Nitratireductor</taxon>
    </lineage>
</organism>
<keyword evidence="1" id="KW-1133">Transmembrane helix</keyword>
<feature type="transmembrane region" description="Helical" evidence="1">
    <location>
        <begin position="53"/>
        <end position="78"/>
    </location>
</feature>
<evidence type="ECO:0000313" key="3">
    <source>
        <dbReference type="Proteomes" id="UP001342418"/>
    </source>
</evidence>
<feature type="transmembrane region" description="Helical" evidence="1">
    <location>
        <begin position="7"/>
        <end position="33"/>
    </location>
</feature>
<accession>A0ABY5MFH2</accession>
<dbReference type="InterPro" id="IPR013901">
    <property type="entry name" value="Anthrone_oxy"/>
</dbReference>
<protein>
    <recommendedName>
        <fullName evidence="4">DUF1772 domain-containing protein</fullName>
    </recommendedName>
</protein>
<name>A0ABY5MFH2_9HYPH</name>
<feature type="transmembrane region" description="Helical" evidence="1">
    <location>
        <begin position="85"/>
        <end position="106"/>
    </location>
</feature>
<evidence type="ECO:0000256" key="1">
    <source>
        <dbReference type="SAM" id="Phobius"/>
    </source>
</evidence>
<keyword evidence="1" id="KW-0472">Membrane</keyword>
<keyword evidence="3" id="KW-1185">Reference proteome</keyword>
<evidence type="ECO:0008006" key="4">
    <source>
        <dbReference type="Google" id="ProtNLM"/>
    </source>
</evidence>
<gene>
    <name evidence="2" type="ORF">NTH_00097</name>
</gene>
<feature type="transmembrane region" description="Helical" evidence="1">
    <location>
        <begin position="137"/>
        <end position="156"/>
    </location>
</feature>
<dbReference type="EMBL" id="CP030941">
    <property type="protein sequence ID" value="UUP15659.1"/>
    <property type="molecule type" value="Genomic_DNA"/>
</dbReference>
<proteinExistence type="predicted"/>
<keyword evidence="1" id="KW-0812">Transmembrane</keyword>
<evidence type="ECO:0000313" key="2">
    <source>
        <dbReference type="EMBL" id="UUP15659.1"/>
    </source>
</evidence>